<dbReference type="PROSITE" id="PS50846">
    <property type="entry name" value="HMA_2"/>
    <property type="match status" value="1"/>
</dbReference>
<evidence type="ECO:0000313" key="3">
    <source>
        <dbReference type="Proteomes" id="UP001175147"/>
    </source>
</evidence>
<organism evidence="2 3">
    <name type="scientific">Brachyspira innocens</name>
    <dbReference type="NCBI Taxonomy" id="13264"/>
    <lineage>
        <taxon>Bacteria</taxon>
        <taxon>Pseudomonadati</taxon>
        <taxon>Spirochaetota</taxon>
        <taxon>Spirochaetia</taxon>
        <taxon>Brachyspirales</taxon>
        <taxon>Brachyspiraceae</taxon>
        <taxon>Brachyspira</taxon>
    </lineage>
</organism>
<evidence type="ECO:0000313" key="2">
    <source>
        <dbReference type="EMBL" id="MDO7019945.1"/>
    </source>
</evidence>
<dbReference type="EMBL" id="JAUPBM010000033">
    <property type="protein sequence ID" value="MDO7019945.1"/>
    <property type="molecule type" value="Genomic_DNA"/>
</dbReference>
<reference evidence="2" key="1">
    <citation type="submission" date="2023-07" db="EMBL/GenBank/DDBJ databases">
        <title>Mucosal microbiota of week-old chicken and adult hens.</title>
        <authorList>
            <person name="Volf J."/>
            <person name="Karasova D."/>
            <person name="Crhanova M."/>
            <person name="Faldynova M."/>
            <person name="Prikrylova H."/>
            <person name="Zeman M."/>
            <person name="Babak V."/>
            <person name="Rajova J."/>
            <person name="Rychlik I."/>
        </authorList>
    </citation>
    <scope>NUCLEOTIDE SEQUENCE</scope>
    <source>
        <strain evidence="2">ET902</strain>
    </source>
</reference>
<name>A0ABT8YWM3_9SPIR</name>
<dbReference type="Proteomes" id="UP001175147">
    <property type="component" value="Unassembled WGS sequence"/>
</dbReference>
<dbReference type="SUPFAM" id="SSF55008">
    <property type="entry name" value="HMA, heavy metal-associated domain"/>
    <property type="match status" value="1"/>
</dbReference>
<feature type="domain" description="HMA" evidence="1">
    <location>
        <begin position="54"/>
        <end position="118"/>
    </location>
</feature>
<dbReference type="Gene3D" id="3.30.70.100">
    <property type="match status" value="1"/>
</dbReference>
<proteinExistence type="predicted"/>
<dbReference type="Pfam" id="PF00403">
    <property type="entry name" value="HMA"/>
    <property type="match status" value="1"/>
</dbReference>
<keyword evidence="3" id="KW-1185">Reference proteome</keyword>
<accession>A0ABT8YWM3</accession>
<dbReference type="InterPro" id="IPR006121">
    <property type="entry name" value="HMA_dom"/>
</dbReference>
<comment type="caution">
    <text evidence="2">The sequence shown here is derived from an EMBL/GenBank/DDBJ whole genome shotgun (WGS) entry which is preliminary data.</text>
</comment>
<dbReference type="CDD" id="cd00371">
    <property type="entry name" value="HMA"/>
    <property type="match status" value="1"/>
</dbReference>
<sequence length="126" mass="14303">MESIIILSVIAVISVIAIIDYIKKIKSGSSCCSEGSEIIKKVKIKDKNKKNYSYKKVIKIGGMTCTKCAQIIENNFNKLGGIYAKIDFDNEEGVILSKKELDDKVLEDIIKESGYRYYIKQTYFQN</sequence>
<gene>
    <name evidence="2" type="ORF">Q5M86_04055</name>
</gene>
<evidence type="ECO:0000259" key="1">
    <source>
        <dbReference type="PROSITE" id="PS50846"/>
    </source>
</evidence>
<dbReference type="RefSeq" id="WP_304385058.1">
    <property type="nucleotide sequence ID" value="NZ_JAUPBL010000029.1"/>
</dbReference>
<dbReference type="InterPro" id="IPR036163">
    <property type="entry name" value="HMA_dom_sf"/>
</dbReference>
<protein>
    <submittedName>
        <fullName evidence="2">Heavy metal-associated domain-containing protein</fullName>
    </submittedName>
</protein>